<evidence type="ECO:0000313" key="6">
    <source>
        <dbReference type="Proteomes" id="UP000006178"/>
    </source>
</evidence>
<dbReference type="InterPro" id="IPR029044">
    <property type="entry name" value="Nucleotide-diphossugar_trans"/>
</dbReference>
<keyword evidence="2" id="KW-0328">Glycosyltransferase</keyword>
<name>I3VTR0_THESW</name>
<dbReference type="PANTHER" id="PTHR43398">
    <property type="entry name" value="DOLICHOL-PHOSPHATE MANNOSYLTRANSFERASE SUBUNIT 1"/>
    <property type="match status" value="1"/>
</dbReference>
<feature type="domain" description="Glycosyltransferase 2-like" evidence="4">
    <location>
        <begin position="3"/>
        <end position="156"/>
    </location>
</feature>
<dbReference type="Gene3D" id="3.90.550.10">
    <property type="entry name" value="Spore Coat Polysaccharide Biosynthesis Protein SpsA, Chain A"/>
    <property type="match status" value="1"/>
</dbReference>
<evidence type="ECO:0000313" key="5">
    <source>
        <dbReference type="EMBL" id="AFK85905.1"/>
    </source>
</evidence>
<dbReference type="PATRIC" id="fig|1094508.3.peg.899"/>
<dbReference type="GO" id="GO:0016020">
    <property type="term" value="C:membrane"/>
    <property type="evidence" value="ECO:0007669"/>
    <property type="project" value="GOC"/>
</dbReference>
<proteinExistence type="inferred from homology"/>
<dbReference type="PANTHER" id="PTHR43398:SF1">
    <property type="entry name" value="DOLICHOL-PHOSPHATE MANNOSYLTRANSFERASE SUBUNIT 1"/>
    <property type="match status" value="1"/>
</dbReference>
<dbReference type="Proteomes" id="UP000006178">
    <property type="component" value="Chromosome"/>
</dbReference>
<dbReference type="Pfam" id="PF00535">
    <property type="entry name" value="Glycos_transf_2"/>
    <property type="match status" value="1"/>
</dbReference>
<dbReference type="InterPro" id="IPR001173">
    <property type="entry name" value="Glyco_trans_2-like"/>
</dbReference>
<evidence type="ECO:0000256" key="2">
    <source>
        <dbReference type="ARBA" id="ARBA00022676"/>
    </source>
</evidence>
<dbReference type="GO" id="GO:0004582">
    <property type="term" value="F:dolichyl-phosphate beta-D-mannosyltransferase activity"/>
    <property type="evidence" value="ECO:0007669"/>
    <property type="project" value="InterPro"/>
</dbReference>
<organism evidence="5 6">
    <name type="scientific">Thermoanaerobacterium saccharolyticum (strain DSM 8691 / JW/SL-YS485)</name>
    <dbReference type="NCBI Taxonomy" id="1094508"/>
    <lineage>
        <taxon>Bacteria</taxon>
        <taxon>Bacillati</taxon>
        <taxon>Bacillota</taxon>
        <taxon>Clostridia</taxon>
        <taxon>Thermoanaerobacterales</taxon>
        <taxon>Thermoanaerobacteraceae</taxon>
        <taxon>Thermoanaerobacterium</taxon>
    </lineage>
</organism>
<dbReference type="KEGG" id="tsh:Tsac_0889"/>
<evidence type="ECO:0000259" key="4">
    <source>
        <dbReference type="Pfam" id="PF00535"/>
    </source>
</evidence>
<sequence>MIVILPAYNEEKNIGKLLDKLADKYKVLVIDDGSTDATSEIIKKYKINIITHCKNEGLGKTLYDGFKWAVDNHEDIVITMDADNTMDIGLIPVMADKIKNDNVQVVIASRYVKNALVKGVPLYRKLISSISSFICRIVFHLKEVKDFSSGYRAYKADCIKKALELWNENLITSKGFDCQIEILRKVSPFANGICEIPIKLDYKNKINNSHFNFFKTFKGYSFQILTALRGE</sequence>
<evidence type="ECO:0000256" key="3">
    <source>
        <dbReference type="ARBA" id="ARBA00022679"/>
    </source>
</evidence>
<dbReference type="BioCyc" id="TSAC1094508:GLMA-896-MONOMER"/>
<reference evidence="5 6" key="1">
    <citation type="journal article" date="2014" name="Appl. Environ. Microbiol.">
        <title>Profile of Secreted Hydrolases, Associated Proteins, and SlpA in Thermoanaerobacterium saccharolyticum during the Degradation of Hemicellulose.</title>
        <authorList>
            <person name="Currie D.H."/>
            <person name="Guss A.M."/>
            <person name="Herring C.D."/>
            <person name="Giannone R.J."/>
            <person name="Johnson C.M."/>
            <person name="Lankford P.K."/>
            <person name="Brown S.D."/>
            <person name="Hettich R.L."/>
            <person name="Lynd L.R."/>
        </authorList>
    </citation>
    <scope>NUCLEOTIDE SEQUENCE [LARGE SCALE GENOMIC DNA]</scope>
    <source>
        <strain evidence="6">DSM 8691 / JW/SL-YS485</strain>
    </source>
</reference>
<dbReference type="SUPFAM" id="SSF53448">
    <property type="entry name" value="Nucleotide-diphospho-sugar transferases"/>
    <property type="match status" value="1"/>
</dbReference>
<dbReference type="InterPro" id="IPR039528">
    <property type="entry name" value="DPM1-like"/>
</dbReference>
<evidence type="ECO:0000256" key="1">
    <source>
        <dbReference type="ARBA" id="ARBA00006739"/>
    </source>
</evidence>
<accession>I3VTR0</accession>
<dbReference type="GO" id="GO:0009247">
    <property type="term" value="P:glycolipid biosynthetic process"/>
    <property type="evidence" value="ECO:0007669"/>
    <property type="project" value="TreeGrafter"/>
</dbReference>
<dbReference type="eggNOG" id="COG0463">
    <property type="taxonomic scope" value="Bacteria"/>
</dbReference>
<dbReference type="EMBL" id="CP003184">
    <property type="protein sequence ID" value="AFK85905.1"/>
    <property type="molecule type" value="Genomic_DNA"/>
</dbReference>
<keyword evidence="3 5" id="KW-0808">Transferase</keyword>
<keyword evidence="6" id="KW-1185">Reference proteome</keyword>
<comment type="similarity">
    <text evidence="1">Belongs to the glycosyltransferase 2 family.</text>
</comment>
<protein>
    <submittedName>
        <fullName evidence="5">Glycosyl transferase family 2</fullName>
    </submittedName>
</protein>
<gene>
    <name evidence="5" type="ordered locus">Tsac_0889</name>
</gene>
<dbReference type="RefSeq" id="WP_014757809.1">
    <property type="nucleotide sequence ID" value="NC_017992.1"/>
</dbReference>
<dbReference type="AlphaFoldDB" id="I3VTR0"/>
<dbReference type="STRING" id="1094508.Tsac_0889"/>